<dbReference type="GO" id="GO:0046975">
    <property type="term" value="F:histone H3K36 methyltransferase activity"/>
    <property type="evidence" value="ECO:0007669"/>
    <property type="project" value="TreeGrafter"/>
</dbReference>
<reference evidence="2" key="1">
    <citation type="submission" date="2025-08" db="UniProtKB">
        <authorList>
            <consortium name="RefSeq"/>
        </authorList>
    </citation>
    <scope>IDENTIFICATION</scope>
    <source>
        <tissue evidence="2">Whole body pupa</tissue>
    </source>
</reference>
<dbReference type="GO" id="GO:0000014">
    <property type="term" value="F:single-stranded DNA endodeoxyribonuclease activity"/>
    <property type="evidence" value="ECO:0007669"/>
    <property type="project" value="TreeGrafter"/>
</dbReference>
<evidence type="ECO:0000313" key="1">
    <source>
        <dbReference type="Proteomes" id="UP000092443"/>
    </source>
</evidence>
<dbReference type="GO" id="GO:0035861">
    <property type="term" value="C:site of double-strand break"/>
    <property type="evidence" value="ECO:0007669"/>
    <property type="project" value="TreeGrafter"/>
</dbReference>
<dbReference type="RefSeq" id="XP_037897698.1">
    <property type="nucleotide sequence ID" value="XM_038041770.1"/>
</dbReference>
<dbReference type="GO" id="GO:0044547">
    <property type="term" value="F:DNA topoisomerase binding"/>
    <property type="evidence" value="ECO:0007669"/>
    <property type="project" value="TreeGrafter"/>
</dbReference>
<dbReference type="KEGG" id="gfs:119642583"/>
<dbReference type="GO" id="GO:0006303">
    <property type="term" value="P:double-strand break repair via nonhomologous end joining"/>
    <property type="evidence" value="ECO:0007669"/>
    <property type="project" value="TreeGrafter"/>
</dbReference>
<dbReference type="GO" id="GO:0000729">
    <property type="term" value="P:DNA double-strand break processing"/>
    <property type="evidence" value="ECO:0007669"/>
    <property type="project" value="TreeGrafter"/>
</dbReference>
<dbReference type="GO" id="GO:0003697">
    <property type="term" value="F:single-stranded DNA binding"/>
    <property type="evidence" value="ECO:0007669"/>
    <property type="project" value="TreeGrafter"/>
</dbReference>
<dbReference type="GO" id="GO:0015074">
    <property type="term" value="P:DNA integration"/>
    <property type="evidence" value="ECO:0007669"/>
    <property type="project" value="TreeGrafter"/>
</dbReference>
<dbReference type="GO" id="GO:0031297">
    <property type="term" value="P:replication fork processing"/>
    <property type="evidence" value="ECO:0007669"/>
    <property type="project" value="TreeGrafter"/>
</dbReference>
<sequence length="161" mass="18716">MDYAFSQQRKNSVHSKFEFSTCENARTAAKILNGAYDPDTVTANSEQFRFRRFRSGIFDGKDARRTRTPIAENVDEIVEMIKVDRHVTSHGNGQELAIGHDKVLSRWHKAGFKKKLDPWVRHQITQKNIMDRISIYKALAKRNQIDPFLKQILGEDEKRVI</sequence>
<gene>
    <name evidence="2" type="primary">LOC119642583</name>
</gene>
<organism evidence="1 2">
    <name type="scientific">Glossina fuscipes</name>
    <dbReference type="NCBI Taxonomy" id="7396"/>
    <lineage>
        <taxon>Eukaryota</taxon>
        <taxon>Metazoa</taxon>
        <taxon>Ecdysozoa</taxon>
        <taxon>Arthropoda</taxon>
        <taxon>Hexapoda</taxon>
        <taxon>Insecta</taxon>
        <taxon>Pterygota</taxon>
        <taxon>Neoptera</taxon>
        <taxon>Endopterygota</taxon>
        <taxon>Diptera</taxon>
        <taxon>Brachycera</taxon>
        <taxon>Muscomorpha</taxon>
        <taxon>Hippoboscoidea</taxon>
        <taxon>Glossinidae</taxon>
        <taxon>Glossina</taxon>
    </lineage>
</organism>
<proteinExistence type="predicted"/>
<dbReference type="GO" id="GO:0042800">
    <property type="term" value="F:histone H3K4 methyltransferase activity"/>
    <property type="evidence" value="ECO:0007669"/>
    <property type="project" value="TreeGrafter"/>
</dbReference>
<dbReference type="AlphaFoldDB" id="A0A9C5ZFJ3"/>
<protein>
    <submittedName>
        <fullName evidence="2">Histone-lysine N-methyltransferase SETMAR-like</fullName>
    </submittedName>
</protein>
<dbReference type="GO" id="GO:0044774">
    <property type="term" value="P:mitotic DNA integrity checkpoint signaling"/>
    <property type="evidence" value="ECO:0007669"/>
    <property type="project" value="TreeGrafter"/>
</dbReference>
<dbReference type="PANTHER" id="PTHR46060:SF2">
    <property type="entry name" value="HISTONE-LYSINE N-METHYLTRANSFERASE SETMAR"/>
    <property type="match status" value="1"/>
</dbReference>
<name>A0A9C5ZFJ3_9MUSC</name>
<dbReference type="GeneID" id="119642583"/>
<dbReference type="PANTHER" id="PTHR46060">
    <property type="entry name" value="MARINER MOS1 TRANSPOSASE-LIKE PROTEIN"/>
    <property type="match status" value="1"/>
</dbReference>
<dbReference type="GO" id="GO:0005634">
    <property type="term" value="C:nucleus"/>
    <property type="evidence" value="ECO:0007669"/>
    <property type="project" value="TreeGrafter"/>
</dbReference>
<evidence type="ECO:0000313" key="2">
    <source>
        <dbReference type="RefSeq" id="XP_037897698.1"/>
    </source>
</evidence>
<dbReference type="GO" id="GO:0000793">
    <property type="term" value="C:condensed chromosome"/>
    <property type="evidence" value="ECO:0007669"/>
    <property type="project" value="TreeGrafter"/>
</dbReference>
<keyword evidence="1" id="KW-1185">Reference proteome</keyword>
<dbReference type="Proteomes" id="UP000092443">
    <property type="component" value="Unplaced"/>
</dbReference>
<accession>A0A9C5ZFJ3</accession>
<dbReference type="InterPro" id="IPR052709">
    <property type="entry name" value="Transposase-MT_Hybrid"/>
</dbReference>
<dbReference type="GO" id="GO:0003690">
    <property type="term" value="F:double-stranded DNA binding"/>
    <property type="evidence" value="ECO:0007669"/>
    <property type="project" value="TreeGrafter"/>
</dbReference>